<dbReference type="RefSeq" id="WP_375732570.1">
    <property type="nucleotide sequence ID" value="NZ_JBCGDC010000001.1"/>
</dbReference>
<feature type="transmembrane region" description="Helical" evidence="2">
    <location>
        <begin position="271"/>
        <end position="295"/>
    </location>
</feature>
<feature type="transmembrane region" description="Helical" evidence="2">
    <location>
        <begin position="96"/>
        <end position="119"/>
    </location>
</feature>
<feature type="compositionally biased region" description="Pro residues" evidence="1">
    <location>
        <begin position="441"/>
        <end position="457"/>
    </location>
</feature>
<organism evidence="3 4">
    <name type="scientific">Polymorphospora lycopeni</name>
    <dbReference type="NCBI Taxonomy" id="3140240"/>
    <lineage>
        <taxon>Bacteria</taxon>
        <taxon>Bacillati</taxon>
        <taxon>Actinomycetota</taxon>
        <taxon>Actinomycetes</taxon>
        <taxon>Micromonosporales</taxon>
        <taxon>Micromonosporaceae</taxon>
        <taxon>Polymorphospora</taxon>
    </lineage>
</organism>
<feature type="transmembrane region" description="Helical" evidence="2">
    <location>
        <begin position="241"/>
        <end position="259"/>
    </location>
</feature>
<protein>
    <submittedName>
        <fullName evidence="3">Uncharacterized protein</fullName>
    </submittedName>
</protein>
<feature type="transmembrane region" description="Helical" evidence="2">
    <location>
        <begin position="46"/>
        <end position="70"/>
    </location>
</feature>
<feature type="compositionally biased region" description="Low complexity" evidence="1">
    <location>
        <begin position="407"/>
        <end position="440"/>
    </location>
</feature>
<dbReference type="EMBL" id="JBCGDC010000001">
    <property type="protein sequence ID" value="MFB6391516.1"/>
    <property type="molecule type" value="Genomic_DNA"/>
</dbReference>
<feature type="compositionally biased region" description="Basic residues" evidence="1">
    <location>
        <begin position="527"/>
        <end position="537"/>
    </location>
</feature>
<feature type="region of interest" description="Disordered" evidence="1">
    <location>
        <begin position="300"/>
        <end position="537"/>
    </location>
</feature>
<feature type="compositionally biased region" description="Low complexity" evidence="1">
    <location>
        <begin position="352"/>
        <end position="385"/>
    </location>
</feature>
<feature type="compositionally biased region" description="Low complexity" evidence="1">
    <location>
        <begin position="486"/>
        <end position="500"/>
    </location>
</feature>
<gene>
    <name evidence="3" type="ORF">AAFH96_00125</name>
</gene>
<reference evidence="3 4" key="1">
    <citation type="submission" date="2024-04" db="EMBL/GenBank/DDBJ databases">
        <title>Polymorphospora sp. isolated from Baiyangdian Lake in Xiong'an New Area.</title>
        <authorList>
            <person name="Zhang X."/>
            <person name="Liu J."/>
        </authorList>
    </citation>
    <scope>NUCLEOTIDE SEQUENCE [LARGE SCALE GENOMIC DNA]</scope>
    <source>
        <strain evidence="3 4">2-325</strain>
    </source>
</reference>
<feature type="transmembrane region" description="Helical" evidence="2">
    <location>
        <begin position="207"/>
        <end position="229"/>
    </location>
</feature>
<evidence type="ECO:0000313" key="4">
    <source>
        <dbReference type="Proteomes" id="UP001582793"/>
    </source>
</evidence>
<evidence type="ECO:0000256" key="2">
    <source>
        <dbReference type="SAM" id="Phobius"/>
    </source>
</evidence>
<evidence type="ECO:0000313" key="3">
    <source>
        <dbReference type="EMBL" id="MFB6391516.1"/>
    </source>
</evidence>
<evidence type="ECO:0000256" key="1">
    <source>
        <dbReference type="SAM" id="MobiDB-lite"/>
    </source>
</evidence>
<name>A0ABV5CKH1_9ACTN</name>
<proteinExistence type="predicted"/>
<sequence length="537" mass="52908">MAVRGWGGPIATAVGSAAGAGAAQLGLGYGLGIITWLPATGAGGDAGWVASLAWAAWIAATSTIIGAICAERLSTPVGERPADDDHVTLATTLWRIAIAVAAAVGALVTVALVAVPARAATRADTFSPQTIAAGYAVVGVVGGLLVAIWALASRAVARNVVATVGWLWLLAVIAVVDGVLSGRGLTSAQLGVWQITNDSERFWIRDYFYWPGAALALGSALVIGVLAAWPSARLARTRVGTAVSGGIGPLLVAAAYFLAAPRLAGIQAEQLSAHLLAPYAVIAGLAGSVLVTALAQRTESRNRAAAGSGDDTTEPPADGESGAGPDTTDADQADARSAPPVPSTQPIQSPQPVGGASGAVPVKAGAPAPADAATPTKATGPDGTPELTKSPAPAKVTGSAKPVAPSPRAAKAAGTKPAAPKPAAAKAAPKAAAKPAKTPAPAQPAPVAPAPVQPPPAAQEAPARPDADLADDAYAPSRAYVSETSGAGATAPTAGAAGAAPPQPLWPAGTLPGAEPDPAPEESKAMSRLRRLGRRSR</sequence>
<keyword evidence="2" id="KW-0472">Membrane</keyword>
<accession>A0ABV5CKH1</accession>
<keyword evidence="4" id="KW-1185">Reference proteome</keyword>
<keyword evidence="2" id="KW-0812">Transmembrane</keyword>
<feature type="transmembrane region" description="Helical" evidence="2">
    <location>
        <begin position="131"/>
        <end position="152"/>
    </location>
</feature>
<comment type="caution">
    <text evidence="3">The sequence shown here is derived from an EMBL/GenBank/DDBJ whole genome shotgun (WGS) entry which is preliminary data.</text>
</comment>
<feature type="transmembrane region" description="Helical" evidence="2">
    <location>
        <begin position="159"/>
        <end position="180"/>
    </location>
</feature>
<dbReference type="Proteomes" id="UP001582793">
    <property type="component" value="Unassembled WGS sequence"/>
</dbReference>
<keyword evidence="2" id="KW-1133">Transmembrane helix</keyword>